<comment type="caution">
    <text evidence="1">The sequence shown here is derived from an EMBL/GenBank/DDBJ whole genome shotgun (WGS) entry which is preliminary data.</text>
</comment>
<proteinExistence type="predicted"/>
<feature type="non-terminal residue" evidence="1">
    <location>
        <position position="29"/>
    </location>
</feature>
<name>A0A0F9H272_9ZZZZ</name>
<dbReference type="AlphaFoldDB" id="A0A0F9H272"/>
<organism evidence="1">
    <name type="scientific">marine sediment metagenome</name>
    <dbReference type="NCBI Taxonomy" id="412755"/>
    <lineage>
        <taxon>unclassified sequences</taxon>
        <taxon>metagenomes</taxon>
        <taxon>ecological metagenomes</taxon>
    </lineage>
</organism>
<protein>
    <recommendedName>
        <fullName evidence="2">ABC transporter permease</fullName>
    </recommendedName>
</protein>
<accession>A0A0F9H272</accession>
<reference evidence="1" key="1">
    <citation type="journal article" date="2015" name="Nature">
        <title>Complex archaea that bridge the gap between prokaryotes and eukaryotes.</title>
        <authorList>
            <person name="Spang A."/>
            <person name="Saw J.H."/>
            <person name="Jorgensen S.L."/>
            <person name="Zaremba-Niedzwiedzka K."/>
            <person name="Martijn J."/>
            <person name="Lind A.E."/>
            <person name="van Eijk R."/>
            <person name="Schleper C."/>
            <person name="Guy L."/>
            <person name="Ettema T.J."/>
        </authorList>
    </citation>
    <scope>NUCLEOTIDE SEQUENCE</scope>
</reference>
<sequence>MIKDYFILAQRNLRKRKIRTWLTMLGIFI</sequence>
<evidence type="ECO:0008006" key="2">
    <source>
        <dbReference type="Google" id="ProtNLM"/>
    </source>
</evidence>
<gene>
    <name evidence="1" type="ORF">LCGC14_2051990</name>
</gene>
<dbReference type="EMBL" id="LAZR01024266">
    <property type="protein sequence ID" value="KKL75730.1"/>
    <property type="molecule type" value="Genomic_DNA"/>
</dbReference>
<evidence type="ECO:0000313" key="1">
    <source>
        <dbReference type="EMBL" id="KKL75730.1"/>
    </source>
</evidence>